<dbReference type="InterPro" id="IPR002692">
    <property type="entry name" value="S45"/>
</dbReference>
<keyword evidence="2" id="KW-0378">Hydrolase</keyword>
<dbReference type="CDD" id="cd03747">
    <property type="entry name" value="Ntn_PGA_like"/>
    <property type="match status" value="1"/>
</dbReference>
<gene>
    <name evidence="4" type="ORF">L6773_17275</name>
</gene>
<comment type="similarity">
    <text evidence="1">Belongs to the peptidase S45 family.</text>
</comment>
<comment type="caution">
    <text evidence="4">The sequence shown here is derived from an EMBL/GenBank/DDBJ whole genome shotgun (WGS) entry which is preliminary data.</text>
</comment>
<evidence type="ECO:0000256" key="1">
    <source>
        <dbReference type="ARBA" id="ARBA00006586"/>
    </source>
</evidence>
<dbReference type="Gene3D" id="1.10.439.10">
    <property type="entry name" value="Penicillin Amidohydrolase, domain 1"/>
    <property type="match status" value="1"/>
</dbReference>
<evidence type="ECO:0000256" key="2">
    <source>
        <dbReference type="ARBA" id="ARBA00022801"/>
    </source>
</evidence>
<dbReference type="Proteomes" id="UP001165366">
    <property type="component" value="Unassembled WGS sequence"/>
</dbReference>
<dbReference type="PANTHER" id="PTHR34218">
    <property type="entry name" value="PEPTIDASE S45 PENICILLIN AMIDASE"/>
    <property type="match status" value="1"/>
</dbReference>
<organism evidence="4 5">
    <name type="scientific">Rhodohalobacter sulfatireducens</name>
    <dbReference type="NCBI Taxonomy" id="2911366"/>
    <lineage>
        <taxon>Bacteria</taxon>
        <taxon>Pseudomonadati</taxon>
        <taxon>Balneolota</taxon>
        <taxon>Balneolia</taxon>
        <taxon>Balneolales</taxon>
        <taxon>Balneolaceae</taxon>
        <taxon>Rhodohalobacter</taxon>
    </lineage>
</organism>
<dbReference type="SUPFAM" id="SSF56235">
    <property type="entry name" value="N-terminal nucleophile aminohydrolases (Ntn hydrolases)"/>
    <property type="match status" value="1"/>
</dbReference>
<dbReference type="InterPro" id="IPR043147">
    <property type="entry name" value="Penicillin_amidase_A-knob"/>
</dbReference>
<name>A0ABS9KHR3_9BACT</name>
<dbReference type="InterPro" id="IPR029055">
    <property type="entry name" value="Ntn_hydrolases_N"/>
</dbReference>
<evidence type="ECO:0000256" key="3">
    <source>
        <dbReference type="ARBA" id="ARBA00023145"/>
    </source>
</evidence>
<dbReference type="PANTHER" id="PTHR34218:SF4">
    <property type="entry name" value="ACYL-HOMOSERINE LACTONE ACYLASE QUIP"/>
    <property type="match status" value="1"/>
</dbReference>
<evidence type="ECO:0000313" key="5">
    <source>
        <dbReference type="Proteomes" id="UP001165366"/>
    </source>
</evidence>
<protein>
    <submittedName>
        <fullName evidence="4">Penicillin acylase family protein</fullName>
    </submittedName>
</protein>
<reference evidence="4" key="1">
    <citation type="submission" date="2022-01" db="EMBL/GenBank/DDBJ databases">
        <authorList>
            <person name="Wang Y."/>
        </authorList>
    </citation>
    <scope>NUCLEOTIDE SEQUENCE</scope>
    <source>
        <strain evidence="4">WB101</strain>
    </source>
</reference>
<dbReference type="Pfam" id="PF01804">
    <property type="entry name" value="Penicil_amidase"/>
    <property type="match status" value="1"/>
</dbReference>
<sequence length="807" mass="92146">MTRKVQLLIAVLFLGAVIYVYSIPLGSLPPVGNFFHPIKGFWGNAETRELNGSITLNLDGLQEPVEIYFDERRVPHIFAKNDHDLYFAQGYIVARDRLFQMELQAYDAGGRLAEIIGPAMLNRDRNTRRWGMPYGAEKAIEVIKKDEQMWATLNAYSDGVNAYIEGLSPAKYPLEYKILNLAPEEWKPLKTALLLKNMTRTLAAGNSDNQTSNTQKYFGKQFIDKWFTTKPELNDPIIPPTREWNFQADIPLAPDSLFVPTLANALSPFEQAEGVGSNNWAVSGEKTQSGNPILANDPHLELTLPSIWYEVQLHAPGINTYGATLQGAPGVIIGFNENVAWGVTNVSADVMDWYEIQFRDESKQEYRHDGRWKETNFRIEEIKVRGRETVIDTVVYTHHGPVTEVRSSFTEGSEPVYHAQRWIAHDGSNDLKAFYGLNRAENYDDYVEALKHFDAPAQNFVFASNEGDIALWVNGKFPKKWEFQGRTVSDGTDPDYDWQGWIPRDHVPHIKNPERGFVSSANQESAAPDYPYYLDDDFAPFERGRRINDLLDRMENITVEDIQQMQLDTYSYYGEVLLPSLLEWVETDSLNSREMEIYNLLTEWNYHMDAEMIAPSVFRSWRGQFYQSIFLDEYESTPATLRYPARDRFAEVIKNEPDWPFIDDVETDMVETRSYQATNSFKTAISELTDEYGDFGDNWKWGFVIDNDINHMAFIPGMGEQDLFSSGSSEAINATRGTHGPSWRMVVEVGPEVRGYGVYPGGQSGNPGSASYTDFLEPWRTGELFELQFLSEKPQLSDKFPLKVTLE</sequence>
<dbReference type="InterPro" id="IPR043146">
    <property type="entry name" value="Penicillin_amidase_N_B-knob"/>
</dbReference>
<keyword evidence="5" id="KW-1185">Reference proteome</keyword>
<accession>A0ABS9KHR3</accession>
<dbReference type="PIRSF" id="PIRSF001227">
    <property type="entry name" value="Pen_acylase"/>
    <property type="match status" value="1"/>
</dbReference>
<evidence type="ECO:0000313" key="4">
    <source>
        <dbReference type="EMBL" id="MCG2590332.1"/>
    </source>
</evidence>
<proteinExistence type="inferred from homology"/>
<dbReference type="RefSeq" id="WP_237855708.1">
    <property type="nucleotide sequence ID" value="NZ_JAKLWS010000030.1"/>
</dbReference>
<dbReference type="Gene3D" id="1.10.1400.10">
    <property type="match status" value="1"/>
</dbReference>
<dbReference type="Gene3D" id="2.30.120.10">
    <property type="match status" value="1"/>
</dbReference>
<reference evidence="4" key="2">
    <citation type="submission" date="2024-05" db="EMBL/GenBank/DDBJ databases">
        <title>Rhodohalobacter halophilus gen. nov., sp. nov., a moderately halophilic member of the family Balneolaceae.</title>
        <authorList>
            <person name="Xia J."/>
        </authorList>
    </citation>
    <scope>NUCLEOTIDE SEQUENCE</scope>
    <source>
        <strain evidence="4">WB101</strain>
    </source>
</reference>
<keyword evidence="3" id="KW-0865">Zymogen</keyword>
<dbReference type="EMBL" id="JAKLWS010000030">
    <property type="protein sequence ID" value="MCG2590332.1"/>
    <property type="molecule type" value="Genomic_DNA"/>
</dbReference>
<dbReference type="InterPro" id="IPR023343">
    <property type="entry name" value="Penicillin_amidase_dom1"/>
</dbReference>
<dbReference type="Gene3D" id="3.60.20.10">
    <property type="entry name" value="Glutamine Phosphoribosylpyrophosphate, subunit 1, domain 1"/>
    <property type="match status" value="1"/>
</dbReference>
<dbReference type="InterPro" id="IPR014395">
    <property type="entry name" value="Pen/GL7ACA/AHL_acylase"/>
</dbReference>